<name>A0A1G6Y1M9_9EURY</name>
<dbReference type="EMBL" id="FMZP01000056">
    <property type="protein sequence ID" value="SDD84181.1"/>
    <property type="molecule type" value="Genomic_DNA"/>
</dbReference>
<evidence type="ECO:0000313" key="2">
    <source>
        <dbReference type="Proteomes" id="UP000324021"/>
    </source>
</evidence>
<gene>
    <name evidence="1" type="ORF">SAMN05192552_10568</name>
</gene>
<organism evidence="1 2">
    <name type="scientific">Natrinema hispanicum</name>
    <dbReference type="NCBI Taxonomy" id="392421"/>
    <lineage>
        <taxon>Archaea</taxon>
        <taxon>Methanobacteriati</taxon>
        <taxon>Methanobacteriota</taxon>
        <taxon>Stenosarchaea group</taxon>
        <taxon>Halobacteria</taxon>
        <taxon>Halobacteriales</taxon>
        <taxon>Natrialbaceae</taxon>
        <taxon>Natrinema</taxon>
    </lineage>
</organism>
<reference evidence="1 2" key="1">
    <citation type="submission" date="2016-10" db="EMBL/GenBank/DDBJ databases">
        <authorList>
            <person name="Varghese N."/>
            <person name="Submissions S."/>
        </authorList>
    </citation>
    <scope>NUCLEOTIDE SEQUENCE [LARGE SCALE GENOMIC DNA]</scope>
    <source>
        <strain evidence="1 2">CDM_1</strain>
    </source>
</reference>
<dbReference type="AlphaFoldDB" id="A0A1G6Y1M9"/>
<sequence>KLVFNQVQSETTLAGDFGSLGYSNVQNYIP</sequence>
<feature type="non-terminal residue" evidence="1">
    <location>
        <position position="1"/>
    </location>
</feature>
<dbReference type="Proteomes" id="UP000324021">
    <property type="component" value="Unassembled WGS sequence"/>
</dbReference>
<protein>
    <submittedName>
        <fullName evidence="1">Uncharacterized protein</fullName>
    </submittedName>
</protein>
<proteinExistence type="predicted"/>
<accession>A0A1G6Y1M9</accession>
<evidence type="ECO:0000313" key="1">
    <source>
        <dbReference type="EMBL" id="SDD84181.1"/>
    </source>
</evidence>